<feature type="domain" description="VWFA" evidence="2">
    <location>
        <begin position="24"/>
        <end position="204"/>
    </location>
</feature>
<dbReference type="SMART" id="SM00327">
    <property type="entry name" value="VWA"/>
    <property type="match status" value="1"/>
</dbReference>
<sequence>MHFLTTCLLLGTVSTTAIAQDQPNTILVIDGSGSMWGQIDGAAKITIAQEVVGDLLADFPADQGLGLTVYGHRERGNCTDIETIVAPASGTVDDVIAAVNEITPLGKTPMTDAVIAAAEALRYTEEEATVILVSDGVETCNPDPCTAARLLEEAGIGFTAHVVGFDVSDPEALAQMQCLAEETGGQFLTASNADELDLAMTAMVMEPAPEPALVSMTFTAVIGENKALIDTPILWDINDGSGLIVEDAQANPLTYDLPEGAYTATAYSIAGEETGEAQFVAITGGATAVEVLFEQKQPTARVIAPTSAPAGGTIQVGWAGPALEGDYVGIGKPDATGSAQWDNFFYVADGNPNDLLMPTEPGDYLIRYFIGGDRAIIAETPISLTPVIATIDAPAEAIAGNDITVSWTGPAYDGDYIGIGAVDATGSAQWDNFFYLDEGSPQTLTVPTQVGQYTISYFVGQDRSVLATVPLTATEASATLNIPAEAIAGSTISVDWTGPAYDGDYIGIGAVDATGSAQWDNFFYVQDGTPNDLLVPTQPGEYLVQYFLGQDRAILVSDTLTATPVKVDITAPDTAVAGSTITVGFDGPGYDGDYIGIGMVNATGSAQWEGFSYTDEGTPVDILVPVTPGDYLIQYFAGQDRSVLQTLPITVTAIEARLIAPDSAAAGSDLIVGWDGPDYEGDYIGIGLADAENSARWDSFAYTRDGNPLSINLPDAAGDYIIRYFVGQDRTVIASRPLTIDE</sequence>
<feature type="chain" id="PRO_5014909196" evidence="1">
    <location>
        <begin position="20"/>
        <end position="742"/>
    </location>
</feature>
<gene>
    <name evidence="3" type="ORF">BC777_0388</name>
</gene>
<dbReference type="PROSITE" id="PS50234">
    <property type="entry name" value="VWFA"/>
    <property type="match status" value="1"/>
</dbReference>
<evidence type="ECO:0000256" key="1">
    <source>
        <dbReference type="SAM" id="SignalP"/>
    </source>
</evidence>
<reference evidence="3 4" key="1">
    <citation type="submission" date="2017-11" db="EMBL/GenBank/DDBJ databases">
        <title>Genomic Encyclopedia of Archaeal and Bacterial Type Strains, Phase II (KMG-II): From Individual Species to Whole Genera.</title>
        <authorList>
            <person name="Goeker M."/>
        </authorList>
    </citation>
    <scope>NUCLEOTIDE SEQUENCE [LARGE SCALE GENOMIC DNA]</scope>
    <source>
        <strain evidence="3 4">DSM 29128</strain>
    </source>
</reference>
<dbReference type="Pfam" id="PF00092">
    <property type="entry name" value="VWA"/>
    <property type="match status" value="1"/>
</dbReference>
<evidence type="ECO:0000313" key="4">
    <source>
        <dbReference type="Proteomes" id="UP000228531"/>
    </source>
</evidence>
<dbReference type="OrthoDB" id="9783818at2"/>
<comment type="caution">
    <text evidence="3">The sequence shown here is derived from an EMBL/GenBank/DDBJ whole genome shotgun (WGS) entry which is preliminary data.</text>
</comment>
<dbReference type="Gene3D" id="3.40.50.410">
    <property type="entry name" value="von Willebrand factor, type A domain"/>
    <property type="match status" value="1"/>
</dbReference>
<accession>A0A2M8WKW0</accession>
<organism evidence="3 4">
    <name type="scientific">Yoonia maricola</name>
    <dbReference type="NCBI Taxonomy" id="420999"/>
    <lineage>
        <taxon>Bacteria</taxon>
        <taxon>Pseudomonadati</taxon>
        <taxon>Pseudomonadota</taxon>
        <taxon>Alphaproteobacteria</taxon>
        <taxon>Rhodobacterales</taxon>
        <taxon>Paracoccaceae</taxon>
        <taxon>Yoonia</taxon>
    </lineage>
</organism>
<evidence type="ECO:0000259" key="2">
    <source>
        <dbReference type="PROSITE" id="PS50234"/>
    </source>
</evidence>
<dbReference type="EMBL" id="PGTY01000001">
    <property type="protein sequence ID" value="PJI91557.1"/>
    <property type="molecule type" value="Genomic_DNA"/>
</dbReference>
<proteinExistence type="predicted"/>
<protein>
    <submittedName>
        <fullName evidence="3">Ca-activated chloride channel family protein</fullName>
    </submittedName>
</protein>
<keyword evidence="4" id="KW-1185">Reference proteome</keyword>
<evidence type="ECO:0000313" key="3">
    <source>
        <dbReference type="EMBL" id="PJI91557.1"/>
    </source>
</evidence>
<dbReference type="AlphaFoldDB" id="A0A2M8WKW0"/>
<name>A0A2M8WKW0_9RHOB</name>
<feature type="signal peptide" evidence="1">
    <location>
        <begin position="1"/>
        <end position="19"/>
    </location>
</feature>
<dbReference type="InterPro" id="IPR036465">
    <property type="entry name" value="vWFA_dom_sf"/>
</dbReference>
<dbReference type="Proteomes" id="UP000228531">
    <property type="component" value="Unassembled WGS sequence"/>
</dbReference>
<dbReference type="SUPFAM" id="SSF53300">
    <property type="entry name" value="vWA-like"/>
    <property type="match status" value="1"/>
</dbReference>
<dbReference type="InterPro" id="IPR002035">
    <property type="entry name" value="VWF_A"/>
</dbReference>
<keyword evidence="1" id="KW-0732">Signal</keyword>
<dbReference type="RefSeq" id="WP_100366472.1">
    <property type="nucleotide sequence ID" value="NZ_PGTY01000001.1"/>
</dbReference>